<keyword evidence="3" id="KW-1003">Cell membrane</keyword>
<gene>
    <name evidence="9" type="ORF">PG2001B_1678</name>
</gene>
<evidence type="ECO:0000256" key="3">
    <source>
        <dbReference type="ARBA" id="ARBA00022475"/>
    </source>
</evidence>
<dbReference type="Proteomes" id="UP000293208">
    <property type="component" value="Unassembled WGS sequence"/>
</dbReference>
<evidence type="ECO:0000259" key="8">
    <source>
        <dbReference type="PROSITE" id="PS50928"/>
    </source>
</evidence>
<dbReference type="InterPro" id="IPR035906">
    <property type="entry name" value="MetI-like_sf"/>
</dbReference>
<dbReference type="Gene3D" id="1.10.3720.10">
    <property type="entry name" value="MetI-like"/>
    <property type="match status" value="1"/>
</dbReference>
<dbReference type="PANTHER" id="PTHR30193:SF44">
    <property type="entry name" value="LACTOSE TRANSPORT SYSTEM PERMEASE PROTEIN LACF"/>
    <property type="match status" value="1"/>
</dbReference>
<keyword evidence="2 7" id="KW-0813">Transport</keyword>
<dbReference type="PROSITE" id="PS50928">
    <property type="entry name" value="ABC_TM1"/>
    <property type="match status" value="1"/>
</dbReference>
<feature type="transmembrane region" description="Helical" evidence="7">
    <location>
        <begin position="141"/>
        <end position="161"/>
    </location>
</feature>
<comment type="subcellular location">
    <subcellularLocation>
        <location evidence="1 7">Cell membrane</location>
        <topology evidence="1 7">Multi-pass membrane protein</topology>
    </subcellularLocation>
</comment>
<dbReference type="InterPro" id="IPR051393">
    <property type="entry name" value="ABC_transporter_permease"/>
</dbReference>
<organism evidence="9 10">
    <name type="scientific">Bifidobacterium pseudolongum subsp. globosum</name>
    <dbReference type="NCBI Taxonomy" id="1690"/>
    <lineage>
        <taxon>Bacteria</taxon>
        <taxon>Bacillati</taxon>
        <taxon>Actinomycetota</taxon>
        <taxon>Actinomycetes</taxon>
        <taxon>Bifidobacteriales</taxon>
        <taxon>Bifidobacteriaceae</taxon>
        <taxon>Bifidobacterium</taxon>
    </lineage>
</organism>
<keyword evidence="5 7" id="KW-1133">Transmembrane helix</keyword>
<evidence type="ECO:0000256" key="4">
    <source>
        <dbReference type="ARBA" id="ARBA00022692"/>
    </source>
</evidence>
<dbReference type="PANTHER" id="PTHR30193">
    <property type="entry name" value="ABC TRANSPORTER PERMEASE PROTEIN"/>
    <property type="match status" value="1"/>
</dbReference>
<accession>A0A4Q5ASX6</accession>
<keyword evidence="6 7" id="KW-0472">Membrane</keyword>
<evidence type="ECO:0000313" key="9">
    <source>
        <dbReference type="EMBL" id="RYQ36688.1"/>
    </source>
</evidence>
<feature type="transmembrane region" description="Helical" evidence="7">
    <location>
        <begin position="191"/>
        <end position="216"/>
    </location>
</feature>
<feature type="transmembrane region" description="Helical" evidence="7">
    <location>
        <begin position="109"/>
        <end position="129"/>
    </location>
</feature>
<evidence type="ECO:0000256" key="6">
    <source>
        <dbReference type="ARBA" id="ARBA00023136"/>
    </source>
</evidence>
<dbReference type="GO" id="GO:0005886">
    <property type="term" value="C:plasma membrane"/>
    <property type="evidence" value="ECO:0007669"/>
    <property type="project" value="UniProtKB-SubCell"/>
</dbReference>
<dbReference type="SUPFAM" id="SSF161098">
    <property type="entry name" value="MetI-like"/>
    <property type="match status" value="1"/>
</dbReference>
<sequence>MTSPSLLSPTAPDAADHIDTSSDLLPVESKEDRRRGRGARFLTKLAPYLFVLPAFLIVFVFIVLAGLNTFRLAFTDSTLLKPGKFIGLANFVELFHNEYFKVALLNSTLYVLCVVPFMVVLPLILANLVRGNSRIMGFFRTSFYMPVVMSAVVVGMIWTNILGSKGLVNGMLKAMHLIAKPIPFLTDRWGILFSSMFVTIWLGLGYYMVIYLTALANIDESLYEAAALDGAGPVRTFLSVTIPGVRSTMILIMMLSTIAAFRVFNEVYVLTNGSAGPGGMDITMSMLIKQEGTGIQARTGYASAISLVVLVIVGAMLIIQQIVQKRGED</sequence>
<keyword evidence="4 7" id="KW-0812">Transmembrane</keyword>
<dbReference type="GO" id="GO:0055085">
    <property type="term" value="P:transmembrane transport"/>
    <property type="evidence" value="ECO:0007669"/>
    <property type="project" value="InterPro"/>
</dbReference>
<dbReference type="InterPro" id="IPR000515">
    <property type="entry name" value="MetI-like"/>
</dbReference>
<feature type="transmembrane region" description="Helical" evidence="7">
    <location>
        <begin position="45"/>
        <end position="67"/>
    </location>
</feature>
<feature type="domain" description="ABC transmembrane type-1" evidence="8">
    <location>
        <begin position="104"/>
        <end position="320"/>
    </location>
</feature>
<evidence type="ECO:0000256" key="1">
    <source>
        <dbReference type="ARBA" id="ARBA00004651"/>
    </source>
</evidence>
<evidence type="ECO:0000313" key="10">
    <source>
        <dbReference type="Proteomes" id="UP000293208"/>
    </source>
</evidence>
<feature type="transmembrane region" description="Helical" evidence="7">
    <location>
        <begin position="237"/>
        <end position="261"/>
    </location>
</feature>
<dbReference type="RefSeq" id="WP_129855696.1">
    <property type="nucleotide sequence ID" value="NZ_RYUY01000014.1"/>
</dbReference>
<protein>
    <submittedName>
        <fullName evidence="9">ABC transporter permease</fullName>
    </submittedName>
</protein>
<dbReference type="Pfam" id="PF00528">
    <property type="entry name" value="BPD_transp_1"/>
    <property type="match status" value="1"/>
</dbReference>
<dbReference type="EMBL" id="RYUY01000014">
    <property type="protein sequence ID" value="RYQ36688.1"/>
    <property type="molecule type" value="Genomic_DNA"/>
</dbReference>
<proteinExistence type="inferred from homology"/>
<dbReference type="AlphaFoldDB" id="A0A4Q5ASX6"/>
<reference evidence="9 10" key="1">
    <citation type="submission" date="2018-12" db="EMBL/GenBank/DDBJ databases">
        <title>Unveiling genomic diversity among members of the Bifidobacterium pseudolongum species, a widely distributed gut commensal of the animal kingdom.</title>
        <authorList>
            <person name="Lugli G.A."/>
            <person name="Duranti S."/>
            <person name="Albert K."/>
            <person name="Mancabelli L."/>
            <person name="Napoli S."/>
            <person name="Viappiani A."/>
            <person name="Anzalone R."/>
            <person name="Longhi G."/>
            <person name="Milani C."/>
            <person name="Turroni F."/>
            <person name="Alessandri G."/>
            <person name="Sela D.A."/>
            <person name="Van Sinderen D."/>
            <person name="Ventura M."/>
        </authorList>
    </citation>
    <scope>NUCLEOTIDE SEQUENCE [LARGE SCALE GENOMIC DNA]</scope>
    <source>
        <strain evidence="9 10">2001B</strain>
    </source>
</reference>
<dbReference type="CDD" id="cd06261">
    <property type="entry name" value="TM_PBP2"/>
    <property type="match status" value="1"/>
</dbReference>
<evidence type="ECO:0000256" key="5">
    <source>
        <dbReference type="ARBA" id="ARBA00022989"/>
    </source>
</evidence>
<feature type="transmembrane region" description="Helical" evidence="7">
    <location>
        <begin position="300"/>
        <end position="323"/>
    </location>
</feature>
<name>A0A4Q5ASX6_9BIFI</name>
<comment type="similarity">
    <text evidence="7">Belongs to the binding-protein-dependent transport system permease family.</text>
</comment>
<comment type="caution">
    <text evidence="9">The sequence shown here is derived from an EMBL/GenBank/DDBJ whole genome shotgun (WGS) entry which is preliminary data.</text>
</comment>
<evidence type="ECO:0000256" key="7">
    <source>
        <dbReference type="RuleBase" id="RU363032"/>
    </source>
</evidence>
<evidence type="ECO:0000256" key="2">
    <source>
        <dbReference type="ARBA" id="ARBA00022448"/>
    </source>
</evidence>